<dbReference type="SUPFAM" id="SSF53335">
    <property type="entry name" value="S-adenosyl-L-methionine-dependent methyltransferases"/>
    <property type="match status" value="1"/>
</dbReference>
<dbReference type="InterPro" id="IPR041698">
    <property type="entry name" value="Methyltransf_25"/>
</dbReference>
<keyword evidence="2" id="KW-0808">Transferase</keyword>
<protein>
    <submittedName>
        <fullName evidence="2">SAM-dependent methyltransferase</fullName>
    </submittedName>
</protein>
<dbReference type="Pfam" id="PF13649">
    <property type="entry name" value="Methyltransf_25"/>
    <property type="match status" value="1"/>
</dbReference>
<keyword evidence="2" id="KW-0489">Methyltransferase</keyword>
<dbReference type="InterPro" id="IPR029063">
    <property type="entry name" value="SAM-dependent_MTases_sf"/>
</dbReference>
<dbReference type="GO" id="GO:0032259">
    <property type="term" value="P:methylation"/>
    <property type="evidence" value="ECO:0007669"/>
    <property type="project" value="UniProtKB-KW"/>
</dbReference>
<evidence type="ECO:0000313" key="2">
    <source>
        <dbReference type="EMBL" id="MBB3204598.1"/>
    </source>
</evidence>
<evidence type="ECO:0000259" key="1">
    <source>
        <dbReference type="Pfam" id="PF13649"/>
    </source>
</evidence>
<accession>A0A7W5DV17</accession>
<name>A0A7W5DV17_9BACT</name>
<dbReference type="Proteomes" id="UP000536179">
    <property type="component" value="Unassembled WGS sequence"/>
</dbReference>
<reference evidence="2 3" key="1">
    <citation type="submission" date="2020-08" db="EMBL/GenBank/DDBJ databases">
        <title>Genomic Encyclopedia of Type Strains, Phase III (KMG-III): the genomes of soil and plant-associated and newly described type strains.</title>
        <authorList>
            <person name="Whitman W."/>
        </authorList>
    </citation>
    <scope>NUCLEOTIDE SEQUENCE [LARGE SCALE GENOMIC DNA]</scope>
    <source>
        <strain evidence="2 3">CECT 8075</strain>
    </source>
</reference>
<organism evidence="2 3">
    <name type="scientific">Aporhodopirellula rubra</name>
    <dbReference type="NCBI Taxonomy" id="980271"/>
    <lineage>
        <taxon>Bacteria</taxon>
        <taxon>Pseudomonadati</taxon>
        <taxon>Planctomycetota</taxon>
        <taxon>Planctomycetia</taxon>
        <taxon>Pirellulales</taxon>
        <taxon>Pirellulaceae</taxon>
        <taxon>Aporhodopirellula</taxon>
    </lineage>
</organism>
<dbReference type="GO" id="GO:0008168">
    <property type="term" value="F:methyltransferase activity"/>
    <property type="evidence" value="ECO:0007669"/>
    <property type="project" value="UniProtKB-KW"/>
</dbReference>
<sequence length="259" mass="29626">MDATHGDFVLHVNSDTRSRSQRGYDRLAAMYQSIERIAFGSQLQRARVALVDELPAWDRLLLFGDGDGRLLERLCELPRALGEERRLNETQSHPSPRWRITSVDHSAAMLGRQRARVEAIGAIERVEFVQGDARGFVPEANAYDVVVVPFFLDCFGRGELEENLPCWLSGLRVGGVLYHVDFQIPESRWQRPRAKFLLWAMHRFFRWQTGLQNRELVPVDDMLRQCGLQKVSERVGGKGIIASELWRRESASPSVRVTP</sequence>
<comment type="caution">
    <text evidence="2">The sequence shown here is derived from an EMBL/GenBank/DDBJ whole genome shotgun (WGS) entry which is preliminary data.</text>
</comment>
<dbReference type="RefSeq" id="WP_315854453.1">
    <property type="nucleotide sequence ID" value="NZ_JACHXU010000001.1"/>
</dbReference>
<dbReference type="CDD" id="cd02440">
    <property type="entry name" value="AdoMet_MTases"/>
    <property type="match status" value="1"/>
</dbReference>
<gene>
    <name evidence="2" type="ORF">FHS27_000362</name>
</gene>
<dbReference type="Gene3D" id="3.40.50.150">
    <property type="entry name" value="Vaccinia Virus protein VP39"/>
    <property type="match status" value="1"/>
</dbReference>
<dbReference type="AlphaFoldDB" id="A0A7W5DV17"/>
<evidence type="ECO:0000313" key="3">
    <source>
        <dbReference type="Proteomes" id="UP000536179"/>
    </source>
</evidence>
<keyword evidence="3" id="KW-1185">Reference proteome</keyword>
<feature type="domain" description="Methyltransferase" evidence="1">
    <location>
        <begin position="97"/>
        <end position="175"/>
    </location>
</feature>
<proteinExistence type="predicted"/>
<dbReference type="EMBL" id="JACHXU010000001">
    <property type="protein sequence ID" value="MBB3204598.1"/>
    <property type="molecule type" value="Genomic_DNA"/>
</dbReference>